<keyword evidence="3" id="KW-1185">Reference proteome</keyword>
<evidence type="ECO:0000259" key="1">
    <source>
        <dbReference type="Pfam" id="PF20231"/>
    </source>
</evidence>
<gene>
    <name evidence="2" type="ORF">PAXINDRAFT_157442</name>
</gene>
<dbReference type="HOGENOM" id="CLU_007061_0_1_1"/>
<dbReference type="Pfam" id="PF20231">
    <property type="entry name" value="DUF6589"/>
    <property type="match status" value="2"/>
</dbReference>
<dbReference type="OrthoDB" id="3203379at2759"/>
<proteinExistence type="predicted"/>
<protein>
    <recommendedName>
        <fullName evidence="1">DUF6589 domain-containing protein</fullName>
    </recommendedName>
</protein>
<dbReference type="AlphaFoldDB" id="A0A0C9TT61"/>
<dbReference type="InterPro" id="IPR046496">
    <property type="entry name" value="DUF6589"/>
</dbReference>
<organism evidence="2 3">
    <name type="scientific">Paxillus involutus ATCC 200175</name>
    <dbReference type="NCBI Taxonomy" id="664439"/>
    <lineage>
        <taxon>Eukaryota</taxon>
        <taxon>Fungi</taxon>
        <taxon>Dikarya</taxon>
        <taxon>Basidiomycota</taxon>
        <taxon>Agaricomycotina</taxon>
        <taxon>Agaricomycetes</taxon>
        <taxon>Agaricomycetidae</taxon>
        <taxon>Boletales</taxon>
        <taxon>Paxilineae</taxon>
        <taxon>Paxillaceae</taxon>
        <taxon>Paxillus</taxon>
    </lineage>
</organism>
<reference evidence="3" key="2">
    <citation type="submission" date="2015-01" db="EMBL/GenBank/DDBJ databases">
        <title>Evolutionary Origins and Diversification of the Mycorrhizal Mutualists.</title>
        <authorList>
            <consortium name="DOE Joint Genome Institute"/>
            <consortium name="Mycorrhizal Genomics Consortium"/>
            <person name="Kohler A."/>
            <person name="Kuo A."/>
            <person name="Nagy L.G."/>
            <person name="Floudas D."/>
            <person name="Copeland A."/>
            <person name="Barry K.W."/>
            <person name="Cichocki N."/>
            <person name="Veneault-Fourrey C."/>
            <person name="LaButti K."/>
            <person name="Lindquist E.A."/>
            <person name="Lipzen A."/>
            <person name="Lundell T."/>
            <person name="Morin E."/>
            <person name="Murat C."/>
            <person name="Riley R."/>
            <person name="Ohm R."/>
            <person name="Sun H."/>
            <person name="Tunlid A."/>
            <person name="Henrissat B."/>
            <person name="Grigoriev I.V."/>
            <person name="Hibbett D.S."/>
            <person name="Martin F."/>
        </authorList>
    </citation>
    <scope>NUCLEOTIDE SEQUENCE [LARGE SCALE GENOMIC DNA]</scope>
    <source>
        <strain evidence="3">ATCC 200175</strain>
    </source>
</reference>
<accession>A0A0C9TT61</accession>
<feature type="domain" description="DUF6589" evidence="1">
    <location>
        <begin position="54"/>
        <end position="140"/>
    </location>
</feature>
<feature type="domain" description="DUF6589" evidence="1">
    <location>
        <begin position="157"/>
        <end position="363"/>
    </location>
</feature>
<evidence type="ECO:0000313" key="3">
    <source>
        <dbReference type="Proteomes" id="UP000053647"/>
    </source>
</evidence>
<dbReference type="Proteomes" id="UP000053647">
    <property type="component" value="Unassembled WGS sequence"/>
</dbReference>
<name>A0A0C9TT61_PAXIN</name>
<reference evidence="2 3" key="1">
    <citation type="submission" date="2014-06" db="EMBL/GenBank/DDBJ databases">
        <authorList>
            <consortium name="DOE Joint Genome Institute"/>
            <person name="Kuo A."/>
            <person name="Kohler A."/>
            <person name="Nagy L.G."/>
            <person name="Floudas D."/>
            <person name="Copeland A."/>
            <person name="Barry K.W."/>
            <person name="Cichocki N."/>
            <person name="Veneault-Fourrey C."/>
            <person name="LaButti K."/>
            <person name="Lindquist E.A."/>
            <person name="Lipzen A."/>
            <person name="Lundell T."/>
            <person name="Morin E."/>
            <person name="Murat C."/>
            <person name="Sun H."/>
            <person name="Tunlid A."/>
            <person name="Henrissat B."/>
            <person name="Grigoriev I.V."/>
            <person name="Hibbett D.S."/>
            <person name="Martin F."/>
            <person name="Nordberg H.P."/>
            <person name="Cantor M.N."/>
            <person name="Hua S.X."/>
        </authorList>
    </citation>
    <scope>NUCLEOTIDE SEQUENCE [LARGE SCALE GENOMIC DNA]</scope>
    <source>
        <strain evidence="2 3">ATCC 200175</strain>
    </source>
</reference>
<dbReference type="EMBL" id="KN819388">
    <property type="protein sequence ID" value="KIJ11047.1"/>
    <property type="molecule type" value="Genomic_DNA"/>
</dbReference>
<sequence>MNLPMCVFSQRLHNQTHFSSGCTATVWVLPAHAVLPVGVNGLLQAHCAQAVLEPFSLEELLDGDPSAHLCIKNQFIHHILQMLLNSPDFADYVDCDDVHFKPPPTVHHLPYSPDHIVKQHILRTIDQEEASYEGNDKAMEGYRYEDFNSFNQMDYTYLGIAATIGSLQQASDILQWKGLHKTEMKGPFWHHLHEALHHIGEAHFWATWLAISGTSQLSQLKNKSPAKLHVLAIKLEQDAVLTQWIMFNCDVLSYIELNTAMKCSDVGCMEDMLPTLLFRFVGGGNSKYTIEVLELMHGLKPEVIKGYCWLINCSSKPDGLTPVNKGQEQNIGDIKVTYHSFGPGATFKYLHKVLPAIPTFRAL</sequence>
<evidence type="ECO:0000313" key="2">
    <source>
        <dbReference type="EMBL" id="KIJ11047.1"/>
    </source>
</evidence>